<feature type="non-terminal residue" evidence="1">
    <location>
        <position position="36"/>
    </location>
</feature>
<feature type="non-terminal residue" evidence="1">
    <location>
        <position position="1"/>
    </location>
</feature>
<name>A0A8J2P8D0_9HEXA</name>
<comment type="caution">
    <text evidence="1">The sequence shown here is derived from an EMBL/GenBank/DDBJ whole genome shotgun (WGS) entry which is preliminary data.</text>
</comment>
<keyword evidence="2" id="KW-1185">Reference proteome</keyword>
<evidence type="ECO:0000313" key="2">
    <source>
        <dbReference type="Proteomes" id="UP000708208"/>
    </source>
</evidence>
<protein>
    <submittedName>
        <fullName evidence="1">Uncharacterized protein</fullName>
    </submittedName>
</protein>
<proteinExistence type="predicted"/>
<accession>A0A8J2P8D0</accession>
<dbReference type="EMBL" id="CAJVCH010278366">
    <property type="protein sequence ID" value="CAG7734899.1"/>
    <property type="molecule type" value="Genomic_DNA"/>
</dbReference>
<organism evidence="1 2">
    <name type="scientific">Allacma fusca</name>
    <dbReference type="NCBI Taxonomy" id="39272"/>
    <lineage>
        <taxon>Eukaryota</taxon>
        <taxon>Metazoa</taxon>
        <taxon>Ecdysozoa</taxon>
        <taxon>Arthropoda</taxon>
        <taxon>Hexapoda</taxon>
        <taxon>Collembola</taxon>
        <taxon>Symphypleona</taxon>
        <taxon>Sminthuridae</taxon>
        <taxon>Allacma</taxon>
    </lineage>
</organism>
<evidence type="ECO:0000313" key="1">
    <source>
        <dbReference type="EMBL" id="CAG7734899.1"/>
    </source>
</evidence>
<dbReference type="Proteomes" id="UP000708208">
    <property type="component" value="Unassembled WGS sequence"/>
</dbReference>
<reference evidence="1" key="1">
    <citation type="submission" date="2021-06" db="EMBL/GenBank/DDBJ databases">
        <authorList>
            <person name="Hodson N. C."/>
            <person name="Mongue J. A."/>
            <person name="Jaron S. K."/>
        </authorList>
    </citation>
    <scope>NUCLEOTIDE SEQUENCE</scope>
</reference>
<gene>
    <name evidence="1" type="ORF">AFUS01_LOCUS23261</name>
</gene>
<sequence>ELLKVEHIRWNLKQARTNNTSSMKFRNATSCNPNIQ</sequence>
<dbReference type="AlphaFoldDB" id="A0A8J2P8D0"/>